<dbReference type="GO" id="GO:0008930">
    <property type="term" value="F:methylthioadenosine nucleosidase activity"/>
    <property type="evidence" value="ECO:0007669"/>
    <property type="project" value="TreeGrafter"/>
</dbReference>
<dbReference type="Pfam" id="PF01048">
    <property type="entry name" value="PNP_UDP_1"/>
    <property type="match status" value="1"/>
</dbReference>
<dbReference type="GO" id="GO:0000160">
    <property type="term" value="P:phosphorelay signal transduction system"/>
    <property type="evidence" value="ECO:0007669"/>
    <property type="project" value="InterPro"/>
</dbReference>
<dbReference type="PANTHER" id="PTHR46832:SF1">
    <property type="entry name" value="5'-METHYLTHIOADENOSINE_S-ADENOSYLHOMOCYSTEINE NUCLEOSIDASE"/>
    <property type="match status" value="1"/>
</dbReference>
<dbReference type="Gene3D" id="3.40.50.1580">
    <property type="entry name" value="Nucleoside phosphorylase domain"/>
    <property type="match status" value="1"/>
</dbReference>
<evidence type="ECO:0000313" key="4">
    <source>
        <dbReference type="Proteomes" id="UP000318937"/>
    </source>
</evidence>
<feature type="modified residue" description="4-aspartylphosphate" evidence="1">
    <location>
        <position position="56"/>
    </location>
</feature>
<feature type="domain" description="Response regulatory" evidence="2">
    <location>
        <begin position="3"/>
        <end position="132"/>
    </location>
</feature>
<dbReference type="EMBL" id="VDGG01000008">
    <property type="protein sequence ID" value="TQR17452.1"/>
    <property type="molecule type" value="Genomic_DNA"/>
</dbReference>
<keyword evidence="1" id="KW-0597">Phosphoprotein</keyword>
<evidence type="ECO:0000259" key="2">
    <source>
        <dbReference type="PROSITE" id="PS50110"/>
    </source>
</evidence>
<dbReference type="OrthoDB" id="2988699at2"/>
<reference evidence="3 4" key="1">
    <citation type="submission" date="2019-05" db="EMBL/GenBank/DDBJ databases">
        <title>Psychrobacillus vulpis sp. nov., a new species isolated from feces of a red fox that inhabits in The Tablas de Daimiel Natural Park, Albacete, Spain.</title>
        <authorList>
            <person name="Rodriguez M."/>
            <person name="Reina J.C."/>
            <person name="Bejar V."/>
            <person name="Llamas I."/>
        </authorList>
    </citation>
    <scope>NUCLEOTIDE SEQUENCE [LARGE SCALE GENOMIC DNA]</scope>
    <source>
        <strain evidence="3 4">NHI-2</strain>
    </source>
</reference>
<keyword evidence="4" id="KW-1185">Reference proteome</keyword>
<dbReference type="CDD" id="cd09008">
    <property type="entry name" value="MTAN"/>
    <property type="match status" value="1"/>
</dbReference>
<protein>
    <submittedName>
        <fullName evidence="3">Response regulator</fullName>
    </submittedName>
</protein>
<dbReference type="PROSITE" id="PS50110">
    <property type="entry name" value="RESPONSE_REGULATORY"/>
    <property type="match status" value="1"/>
</dbReference>
<dbReference type="GO" id="GO:0008782">
    <property type="term" value="F:adenosylhomocysteine nucleosidase activity"/>
    <property type="evidence" value="ECO:0007669"/>
    <property type="project" value="TreeGrafter"/>
</dbReference>
<dbReference type="InterPro" id="IPR011006">
    <property type="entry name" value="CheY-like_superfamily"/>
</dbReference>
<dbReference type="InterPro" id="IPR035994">
    <property type="entry name" value="Nucleoside_phosphorylase_sf"/>
</dbReference>
<evidence type="ECO:0000313" key="3">
    <source>
        <dbReference type="EMBL" id="TQR17452.1"/>
    </source>
</evidence>
<dbReference type="Gene3D" id="3.40.50.2300">
    <property type="match status" value="1"/>
</dbReference>
<name>A0A544TJ26_9BACI</name>
<accession>A0A544TJ26</accession>
<dbReference type="Proteomes" id="UP000318937">
    <property type="component" value="Unassembled WGS sequence"/>
</dbReference>
<dbReference type="InterPro" id="IPR001789">
    <property type="entry name" value="Sig_transdc_resp-reg_receiver"/>
</dbReference>
<comment type="caution">
    <text evidence="3">The sequence shown here is derived from an EMBL/GenBank/DDBJ whole genome shotgun (WGS) entry which is preliminary data.</text>
</comment>
<dbReference type="InterPro" id="IPR000845">
    <property type="entry name" value="Nucleoside_phosphorylase_d"/>
</dbReference>
<dbReference type="AlphaFoldDB" id="A0A544TJ26"/>
<dbReference type="RefSeq" id="WP_142605795.1">
    <property type="nucleotide sequence ID" value="NZ_VDGG01000008.1"/>
</dbReference>
<dbReference type="PANTHER" id="PTHR46832">
    <property type="entry name" value="5'-METHYLTHIOADENOSINE/S-ADENOSYLHOMOCYSTEINE NUCLEOSIDASE"/>
    <property type="match status" value="1"/>
</dbReference>
<dbReference type="GO" id="GO:0019284">
    <property type="term" value="P:L-methionine salvage from S-adenosylmethionine"/>
    <property type="evidence" value="ECO:0007669"/>
    <property type="project" value="TreeGrafter"/>
</dbReference>
<evidence type="ECO:0000256" key="1">
    <source>
        <dbReference type="PROSITE-ProRule" id="PRU00169"/>
    </source>
</evidence>
<proteinExistence type="predicted"/>
<gene>
    <name evidence="3" type="ORF">FG383_05190</name>
</gene>
<dbReference type="GO" id="GO:0005829">
    <property type="term" value="C:cytosol"/>
    <property type="evidence" value="ECO:0007669"/>
    <property type="project" value="TreeGrafter"/>
</dbReference>
<dbReference type="SUPFAM" id="SSF53167">
    <property type="entry name" value="Purine and uridine phosphorylases"/>
    <property type="match status" value="1"/>
</dbReference>
<dbReference type="GO" id="GO:0009116">
    <property type="term" value="P:nucleoside metabolic process"/>
    <property type="evidence" value="ECO:0007669"/>
    <property type="project" value="InterPro"/>
</dbReference>
<sequence length="405" mass="45474">MLKVLVIDDDGHKTGTIRSELSNFDFLNDSDIETVQCSVAGLKALRESQFDVIILDINLPYRFGDTPDPEGGLNLLKRTMGNRKKYNLPKEVIGLTEYDSSMQLVEQYFGDNLFSLIKYDRTSLKWVEQIKNKLSYIKSIKESSQTNLYIFDVGFVCALSSPELSEVLKIEANWVKQSFEDDNLIYYIGSIFAEEQHLKVVVVAANQMGLSAAAVTTMKMINLFRPRLMIMPGIMGGVKSEVNIGDVVISDPSWDYGDGKYVVEEGKTVFKQSPLHIRLNKTLETKINLLITDRDLIMSLYDSYCEQKPSNMFDVHIGPVASGSAVVAASEKIKAIKQQHRKLLGIDMEIYGFMYAVENTNGIKPLGIGIKGVSDLSDEDKNSDYAQYAARNSVMISLELMKKFL</sequence>
<dbReference type="SUPFAM" id="SSF52172">
    <property type="entry name" value="CheY-like"/>
    <property type="match status" value="1"/>
</dbReference>
<organism evidence="3 4">
    <name type="scientific">Psychrobacillus soli</name>
    <dbReference type="NCBI Taxonomy" id="1543965"/>
    <lineage>
        <taxon>Bacteria</taxon>
        <taxon>Bacillati</taxon>
        <taxon>Bacillota</taxon>
        <taxon>Bacilli</taxon>
        <taxon>Bacillales</taxon>
        <taxon>Bacillaceae</taxon>
        <taxon>Psychrobacillus</taxon>
    </lineage>
</organism>